<protein>
    <submittedName>
        <fullName evidence="1">Uncharacterized protein</fullName>
    </submittedName>
</protein>
<dbReference type="OrthoDB" id="6511336at2759"/>
<dbReference type="AlphaFoldDB" id="A0A1Y3B4K8"/>
<accession>A0A1Y3B4K8</accession>
<dbReference type="Proteomes" id="UP000194236">
    <property type="component" value="Unassembled WGS sequence"/>
</dbReference>
<name>A0A1Y3B4K8_EURMA</name>
<sequence>MFLKNKLLLLEDWIELKRDMNNEELLKTLRFISSFNGLAIVSPRFLSFPKDHSLPLYPSNMENPLLDDLINYGEQIKIVTNKVLAKLEKTKSDDAQSYEEIIQIYDTMSRKLSLYPYKKFQPKRFYYRRNKLNEYVWL</sequence>
<evidence type="ECO:0000313" key="2">
    <source>
        <dbReference type="Proteomes" id="UP000194236"/>
    </source>
</evidence>
<reference evidence="1 2" key="1">
    <citation type="submission" date="2017-03" db="EMBL/GenBank/DDBJ databases">
        <title>Genome Survey of Euroglyphus maynei.</title>
        <authorList>
            <person name="Arlian L.G."/>
            <person name="Morgan M.S."/>
            <person name="Rider S.D."/>
        </authorList>
    </citation>
    <scope>NUCLEOTIDE SEQUENCE [LARGE SCALE GENOMIC DNA]</scope>
    <source>
        <strain evidence="1">Arlian Lab</strain>
        <tissue evidence="1">Whole body</tissue>
    </source>
</reference>
<keyword evidence="2" id="KW-1185">Reference proteome</keyword>
<proteinExistence type="predicted"/>
<organism evidence="1 2">
    <name type="scientific">Euroglyphus maynei</name>
    <name type="common">Mayne's house dust mite</name>
    <dbReference type="NCBI Taxonomy" id="6958"/>
    <lineage>
        <taxon>Eukaryota</taxon>
        <taxon>Metazoa</taxon>
        <taxon>Ecdysozoa</taxon>
        <taxon>Arthropoda</taxon>
        <taxon>Chelicerata</taxon>
        <taxon>Arachnida</taxon>
        <taxon>Acari</taxon>
        <taxon>Acariformes</taxon>
        <taxon>Sarcoptiformes</taxon>
        <taxon>Astigmata</taxon>
        <taxon>Psoroptidia</taxon>
        <taxon>Analgoidea</taxon>
        <taxon>Pyroglyphidae</taxon>
        <taxon>Pyroglyphinae</taxon>
        <taxon>Euroglyphus</taxon>
    </lineage>
</organism>
<comment type="caution">
    <text evidence="1">The sequence shown here is derived from an EMBL/GenBank/DDBJ whole genome shotgun (WGS) entry which is preliminary data.</text>
</comment>
<feature type="non-terminal residue" evidence="1">
    <location>
        <position position="138"/>
    </location>
</feature>
<dbReference type="EMBL" id="MUJZ01043569">
    <property type="protein sequence ID" value="OTF75127.1"/>
    <property type="molecule type" value="Genomic_DNA"/>
</dbReference>
<evidence type="ECO:0000313" key="1">
    <source>
        <dbReference type="EMBL" id="OTF75127.1"/>
    </source>
</evidence>
<gene>
    <name evidence="1" type="ORF">BLA29_009297</name>
</gene>